<comment type="caution">
    <text evidence="9">The sequence shown here is derived from an EMBL/GenBank/DDBJ whole genome shotgun (WGS) entry which is preliminary data.</text>
</comment>
<protein>
    <submittedName>
        <fullName evidence="9">Uncharacterized protein</fullName>
    </submittedName>
</protein>
<dbReference type="GO" id="GO:0005829">
    <property type="term" value="C:cytosol"/>
    <property type="evidence" value="ECO:0007669"/>
    <property type="project" value="TreeGrafter"/>
</dbReference>
<evidence type="ECO:0000313" key="9">
    <source>
        <dbReference type="EMBL" id="PVU86597.1"/>
    </source>
</evidence>
<proteinExistence type="inferred from homology"/>
<evidence type="ECO:0000256" key="7">
    <source>
        <dbReference type="RuleBase" id="RU004254"/>
    </source>
</evidence>
<dbReference type="AlphaFoldDB" id="A0A2T9Y2R8"/>
<evidence type="ECO:0000256" key="8">
    <source>
        <dbReference type="SAM" id="MobiDB-lite"/>
    </source>
</evidence>
<feature type="region of interest" description="Disordered" evidence="8">
    <location>
        <begin position="207"/>
        <end position="232"/>
    </location>
</feature>
<feature type="compositionally biased region" description="Acidic residues" evidence="8">
    <location>
        <begin position="119"/>
        <end position="130"/>
    </location>
</feature>
<dbReference type="OrthoDB" id="16284at2759"/>
<comment type="similarity">
    <text evidence="3">Belongs to the methylenetetrahydrofolate reductase family.</text>
</comment>
<evidence type="ECO:0000256" key="4">
    <source>
        <dbReference type="ARBA" id="ARBA00022630"/>
    </source>
</evidence>
<feature type="region of interest" description="Disordered" evidence="8">
    <location>
        <begin position="116"/>
        <end position="169"/>
    </location>
</feature>
<dbReference type="InterPro" id="IPR003171">
    <property type="entry name" value="Mehydrof_redctse-like"/>
</dbReference>
<dbReference type="UniPathway" id="UPA00193"/>
<gene>
    <name evidence="9" type="ORF">BB561_006645</name>
</gene>
<reference evidence="9 10" key="1">
    <citation type="journal article" date="2018" name="MBio">
        <title>Comparative Genomics Reveals the Core Gene Toolbox for the Fungus-Insect Symbiosis.</title>
        <authorList>
            <person name="Wang Y."/>
            <person name="Stata M."/>
            <person name="Wang W."/>
            <person name="Stajich J.E."/>
            <person name="White M.M."/>
            <person name="Moncalvo J.M."/>
        </authorList>
    </citation>
    <scope>NUCLEOTIDE SEQUENCE [LARGE SCALE GENOMIC DNA]</scope>
    <source>
        <strain evidence="9 10">SWE-8-4</strain>
    </source>
</reference>
<feature type="compositionally biased region" description="Low complexity" evidence="8">
    <location>
        <begin position="213"/>
        <end position="226"/>
    </location>
</feature>
<evidence type="ECO:0000313" key="10">
    <source>
        <dbReference type="Proteomes" id="UP000245383"/>
    </source>
</evidence>
<dbReference type="GO" id="GO:0004489">
    <property type="term" value="F:methylenetetrahydrofolate reductase [NAD(P)H] activity"/>
    <property type="evidence" value="ECO:0007669"/>
    <property type="project" value="InterPro"/>
</dbReference>
<name>A0A2T9Y2R8_9FUNG</name>
<dbReference type="Pfam" id="PF02219">
    <property type="entry name" value="MTHFR"/>
    <property type="match status" value="2"/>
</dbReference>
<keyword evidence="10" id="KW-1185">Reference proteome</keyword>
<evidence type="ECO:0000256" key="5">
    <source>
        <dbReference type="ARBA" id="ARBA00022827"/>
    </source>
</evidence>
<dbReference type="PANTHER" id="PTHR45754:SF1">
    <property type="entry name" value="METHYLENETETRAHYDROFOLATE REDUCTASE 1"/>
    <property type="match status" value="1"/>
</dbReference>
<keyword evidence="4" id="KW-0285">Flavoprotein</keyword>
<evidence type="ECO:0000256" key="1">
    <source>
        <dbReference type="ARBA" id="ARBA00001974"/>
    </source>
</evidence>
<dbReference type="STRING" id="133385.A0A2T9Y2R8"/>
<dbReference type="Proteomes" id="UP000245383">
    <property type="component" value="Unassembled WGS sequence"/>
</dbReference>
<evidence type="ECO:0000256" key="2">
    <source>
        <dbReference type="ARBA" id="ARBA00004777"/>
    </source>
</evidence>
<evidence type="ECO:0000256" key="6">
    <source>
        <dbReference type="ARBA" id="ARBA00023002"/>
    </source>
</evidence>
<feature type="compositionally biased region" description="Basic and acidic residues" evidence="8">
    <location>
        <begin position="131"/>
        <end position="155"/>
    </location>
</feature>
<keyword evidence="5" id="KW-0274">FAD</keyword>
<dbReference type="PANTHER" id="PTHR45754">
    <property type="entry name" value="METHYLENETETRAHYDROFOLATE REDUCTASE"/>
    <property type="match status" value="1"/>
</dbReference>
<accession>A0A2T9Y2R8</accession>
<dbReference type="GO" id="GO:0035999">
    <property type="term" value="P:tetrahydrofolate interconversion"/>
    <property type="evidence" value="ECO:0007669"/>
    <property type="project" value="UniProtKB-UniPathway"/>
</dbReference>
<dbReference type="GO" id="GO:0071949">
    <property type="term" value="F:FAD binding"/>
    <property type="evidence" value="ECO:0007669"/>
    <property type="project" value="TreeGrafter"/>
</dbReference>
<dbReference type="GO" id="GO:0009086">
    <property type="term" value="P:methionine biosynthetic process"/>
    <property type="evidence" value="ECO:0007669"/>
    <property type="project" value="TreeGrafter"/>
</dbReference>
<dbReference type="EMBL" id="MBFR01000638">
    <property type="protein sequence ID" value="PVU86597.1"/>
    <property type="molecule type" value="Genomic_DNA"/>
</dbReference>
<keyword evidence="6" id="KW-0560">Oxidoreductase</keyword>
<dbReference type="InterPro" id="IPR029041">
    <property type="entry name" value="FAD-linked_oxidoreductase-like"/>
</dbReference>
<sequence length="381" mass="43930">MGDIQNCNFLNFTSANPFYAIETSIPTTFEGLSTFRNSLDILTSLNTSYVGLNWNPPESTFSNSTDLAAEIKDDYNVQTQLRIHYNNMTRNEIDDALKLVKSKGYYSILAVQNYGPESDGSDEFDEYNESDEPHEYNESDEPHEYNESDEPHEYNESDDYNDSYGKDVYTNSSSVKPDFKCAGELIEYIQKNPDFKDAFKIGIIGSPDGLNKNNSDNNSDSNSGNSENEDDGLNLDEIKSLVDTVNKGAHFVVTRPFYNTKKFIKWYNKCREMGIKVPIIPSFFLIRDYESFKKVKEQFNLCVPRFLEKRIEEIKHDQRKLKKLGAMFLIKQIKQVKRSTDVIGYQISATELCKVIKKVLWKSELLKPKDRESLNFDLIEE</sequence>
<dbReference type="SUPFAM" id="SSF51730">
    <property type="entry name" value="FAD-linked oxidoreductase"/>
    <property type="match status" value="2"/>
</dbReference>
<dbReference type="Gene3D" id="3.20.20.220">
    <property type="match status" value="1"/>
</dbReference>
<organism evidence="9 10">
    <name type="scientific">Smittium simulii</name>
    <dbReference type="NCBI Taxonomy" id="133385"/>
    <lineage>
        <taxon>Eukaryota</taxon>
        <taxon>Fungi</taxon>
        <taxon>Fungi incertae sedis</taxon>
        <taxon>Zoopagomycota</taxon>
        <taxon>Kickxellomycotina</taxon>
        <taxon>Harpellomycetes</taxon>
        <taxon>Harpellales</taxon>
        <taxon>Legeriomycetaceae</taxon>
        <taxon>Smittium</taxon>
    </lineage>
</organism>
<comment type="pathway">
    <text evidence="2 7">One-carbon metabolism; tetrahydrofolate interconversion.</text>
</comment>
<comment type="cofactor">
    <cofactor evidence="1">
        <name>FAD</name>
        <dbReference type="ChEBI" id="CHEBI:57692"/>
    </cofactor>
</comment>
<evidence type="ECO:0000256" key="3">
    <source>
        <dbReference type="ARBA" id="ARBA00006743"/>
    </source>
</evidence>